<evidence type="ECO:0000256" key="2">
    <source>
        <dbReference type="SAM" id="Phobius"/>
    </source>
</evidence>
<protein>
    <submittedName>
        <fullName evidence="3">Uncharacterized protein</fullName>
    </submittedName>
</protein>
<feature type="transmembrane region" description="Helical" evidence="2">
    <location>
        <begin position="25"/>
        <end position="44"/>
    </location>
</feature>
<feature type="region of interest" description="Disordered" evidence="1">
    <location>
        <begin position="127"/>
        <end position="151"/>
    </location>
</feature>
<evidence type="ECO:0000256" key="1">
    <source>
        <dbReference type="SAM" id="MobiDB-lite"/>
    </source>
</evidence>
<name>A0A9X3EUV8_9BACT</name>
<keyword evidence="2" id="KW-0472">Membrane</keyword>
<dbReference type="RefSeq" id="WP_267773823.1">
    <property type="nucleotide sequence ID" value="NZ_JAPNKE010000002.1"/>
</dbReference>
<dbReference type="Proteomes" id="UP001150924">
    <property type="component" value="Unassembled WGS sequence"/>
</dbReference>
<proteinExistence type="predicted"/>
<dbReference type="AlphaFoldDB" id="A0A9X3EUV8"/>
<comment type="caution">
    <text evidence="3">The sequence shown here is derived from an EMBL/GenBank/DDBJ whole genome shotgun (WGS) entry which is preliminary data.</text>
</comment>
<reference evidence="3" key="1">
    <citation type="submission" date="2022-11" db="EMBL/GenBank/DDBJ databases">
        <title>Minimal conservation of predation-associated metabolite biosynthetic gene clusters underscores biosynthetic potential of Myxococcota including descriptions for ten novel species: Archangium lansinium sp. nov., Myxococcus landrumus sp. nov., Nannocystis bai.</title>
        <authorList>
            <person name="Ahearne A."/>
            <person name="Stevens C."/>
            <person name="Phillips K."/>
        </authorList>
    </citation>
    <scope>NUCLEOTIDE SEQUENCE</scope>
    <source>
        <strain evidence="3">Na p29</strain>
    </source>
</reference>
<keyword evidence="2" id="KW-0812">Transmembrane</keyword>
<organism evidence="3 4">
    <name type="scientific">Nannocystis pusilla</name>
    <dbReference type="NCBI Taxonomy" id="889268"/>
    <lineage>
        <taxon>Bacteria</taxon>
        <taxon>Pseudomonadati</taxon>
        <taxon>Myxococcota</taxon>
        <taxon>Polyangia</taxon>
        <taxon>Nannocystales</taxon>
        <taxon>Nannocystaceae</taxon>
        <taxon>Nannocystis</taxon>
    </lineage>
</organism>
<evidence type="ECO:0000313" key="4">
    <source>
        <dbReference type="Proteomes" id="UP001150924"/>
    </source>
</evidence>
<dbReference type="EMBL" id="JAPNKE010000002">
    <property type="protein sequence ID" value="MCY1010742.1"/>
    <property type="molecule type" value="Genomic_DNA"/>
</dbReference>
<gene>
    <name evidence="3" type="ORF">OV079_35300</name>
</gene>
<accession>A0A9X3EUV8</accession>
<evidence type="ECO:0000313" key="3">
    <source>
        <dbReference type="EMBL" id="MCY1010742.1"/>
    </source>
</evidence>
<keyword evidence="4" id="KW-1185">Reference proteome</keyword>
<sequence>MSIYGPPTPPVRDHARRDSARGTRIFLALLVLGALTSVAVIALLQFQRQSGERLEVDRAETIRLDAEARQEAMRLQAADFMPAIPSPPNLEIPPAVHLQTAESLPRPIDPPAPVEAGRMQVAEPLAAPVEVERSSPSAAEPARLQTAEILR</sequence>
<keyword evidence="2" id="KW-1133">Transmembrane helix</keyword>